<dbReference type="AlphaFoldDB" id="A0A7T0C505"/>
<reference evidence="9" key="1">
    <citation type="submission" date="2020-02" db="EMBL/GenBank/DDBJ databases">
        <title>Genomic and physiological characterization of two novel Nitrospinaceae genera.</title>
        <authorList>
            <person name="Mueller A.J."/>
            <person name="Jung M.-Y."/>
            <person name="Strachan C.R."/>
            <person name="Herbold C.W."/>
            <person name="Kirkegaard R.H."/>
            <person name="Daims H."/>
        </authorList>
    </citation>
    <scope>NUCLEOTIDE SEQUENCE [LARGE SCALE GENOMIC DNA]</scope>
</reference>
<organism evidence="8 9">
    <name type="scientific">Candidatus Nitrohelix vancouverensis</name>
    <dbReference type="NCBI Taxonomy" id="2705534"/>
    <lineage>
        <taxon>Bacteria</taxon>
        <taxon>Pseudomonadati</taxon>
        <taxon>Nitrospinota/Tectimicrobiota group</taxon>
        <taxon>Nitrospinota</taxon>
        <taxon>Nitrospinia</taxon>
        <taxon>Nitrospinales</taxon>
        <taxon>Nitrospinaceae</taxon>
        <taxon>Candidatus Nitrohelix</taxon>
    </lineage>
</organism>
<dbReference type="InterPro" id="IPR000620">
    <property type="entry name" value="EamA_dom"/>
</dbReference>
<feature type="transmembrane region" description="Helical" evidence="6">
    <location>
        <begin position="187"/>
        <end position="211"/>
    </location>
</feature>
<feature type="domain" description="EamA" evidence="7">
    <location>
        <begin position="157"/>
        <end position="296"/>
    </location>
</feature>
<keyword evidence="3 6" id="KW-0812">Transmembrane</keyword>
<evidence type="ECO:0000256" key="4">
    <source>
        <dbReference type="ARBA" id="ARBA00022989"/>
    </source>
</evidence>
<feature type="domain" description="EamA" evidence="7">
    <location>
        <begin position="9"/>
        <end position="142"/>
    </location>
</feature>
<dbReference type="PANTHER" id="PTHR32322">
    <property type="entry name" value="INNER MEMBRANE TRANSPORTER"/>
    <property type="match status" value="1"/>
</dbReference>
<dbReference type="PANTHER" id="PTHR32322:SF2">
    <property type="entry name" value="EAMA DOMAIN-CONTAINING PROTEIN"/>
    <property type="match status" value="1"/>
</dbReference>
<evidence type="ECO:0000256" key="3">
    <source>
        <dbReference type="ARBA" id="ARBA00022692"/>
    </source>
</evidence>
<feature type="transmembrane region" description="Helical" evidence="6">
    <location>
        <begin position="217"/>
        <end position="234"/>
    </location>
</feature>
<comment type="similarity">
    <text evidence="2">Belongs to the EamA transporter family.</text>
</comment>
<feature type="transmembrane region" description="Helical" evidence="6">
    <location>
        <begin position="154"/>
        <end position="175"/>
    </location>
</feature>
<evidence type="ECO:0000256" key="5">
    <source>
        <dbReference type="ARBA" id="ARBA00023136"/>
    </source>
</evidence>
<keyword evidence="5 6" id="KW-0472">Membrane</keyword>
<feature type="transmembrane region" description="Helical" evidence="6">
    <location>
        <begin position="126"/>
        <end position="142"/>
    </location>
</feature>
<evidence type="ECO:0000259" key="7">
    <source>
        <dbReference type="Pfam" id="PF00892"/>
    </source>
</evidence>
<protein>
    <submittedName>
        <fullName evidence="8">DMT family transporter</fullName>
    </submittedName>
</protein>
<dbReference type="SUPFAM" id="SSF103481">
    <property type="entry name" value="Multidrug resistance efflux transporter EmrE"/>
    <property type="match status" value="2"/>
</dbReference>
<dbReference type="InterPro" id="IPR050638">
    <property type="entry name" value="AA-Vitamin_Transporters"/>
</dbReference>
<feature type="transmembrane region" description="Helical" evidence="6">
    <location>
        <begin position="241"/>
        <end position="261"/>
    </location>
</feature>
<feature type="transmembrane region" description="Helical" evidence="6">
    <location>
        <begin position="40"/>
        <end position="59"/>
    </location>
</feature>
<feature type="transmembrane region" description="Helical" evidence="6">
    <location>
        <begin position="281"/>
        <end position="299"/>
    </location>
</feature>
<feature type="transmembrane region" description="Helical" evidence="6">
    <location>
        <begin position="7"/>
        <end position="28"/>
    </location>
</feature>
<evidence type="ECO:0000256" key="6">
    <source>
        <dbReference type="SAM" id="Phobius"/>
    </source>
</evidence>
<comment type="subcellular location">
    <subcellularLocation>
        <location evidence="1">Membrane</location>
        <topology evidence="1">Multi-pass membrane protein</topology>
    </subcellularLocation>
</comment>
<dbReference type="GO" id="GO:0016020">
    <property type="term" value="C:membrane"/>
    <property type="evidence" value="ECO:0007669"/>
    <property type="project" value="UniProtKB-SubCell"/>
</dbReference>
<feature type="transmembrane region" description="Helical" evidence="6">
    <location>
        <begin position="100"/>
        <end position="119"/>
    </location>
</feature>
<feature type="transmembrane region" description="Helical" evidence="6">
    <location>
        <begin position="71"/>
        <end position="88"/>
    </location>
</feature>
<dbReference type="KEGG" id="nva:G3M78_14750"/>
<evidence type="ECO:0000256" key="1">
    <source>
        <dbReference type="ARBA" id="ARBA00004141"/>
    </source>
</evidence>
<keyword evidence="4 6" id="KW-1133">Transmembrane helix</keyword>
<proteinExistence type="inferred from homology"/>
<gene>
    <name evidence="8" type="ORF">G3M78_14750</name>
</gene>
<dbReference type="InterPro" id="IPR037185">
    <property type="entry name" value="EmrE-like"/>
</dbReference>
<accession>A0A7T0C505</accession>
<dbReference type="Proteomes" id="UP000594464">
    <property type="component" value="Chromosome"/>
</dbReference>
<evidence type="ECO:0000256" key="2">
    <source>
        <dbReference type="ARBA" id="ARBA00007362"/>
    </source>
</evidence>
<evidence type="ECO:0000313" key="9">
    <source>
        <dbReference type="Proteomes" id="UP000594464"/>
    </source>
</evidence>
<dbReference type="Pfam" id="PF00892">
    <property type="entry name" value="EamA"/>
    <property type="match status" value="2"/>
</dbReference>
<sequence>MKPDKLWLRGVLMVCVTTCLWGFLPIFLKFGLKEFAPETIAWFRFTFAFSALLGFFLITGRRLWSVAYRPPVLGALGGLFLAGNYYMMTEGIHLSGPSNSAVLIQIAPVLLTLVGVLFFGERLTARQAMGLGVCALGFLLFFNEQNGASLDPALYSWSSILIVAAAVSWVGFMICQKLLSQRFDLPLLSMLFYGTAALALAPFANVASLISLDWRDAALLIFLGANTLIAYGALAEAVKHISLTLISVITALNPLLTMLGMQLLSTYFPGHLPVELITTSGYVGAFLAISGVVLVVWAGKNKQEALKES</sequence>
<dbReference type="EMBL" id="CP048620">
    <property type="protein sequence ID" value="QPJ66593.1"/>
    <property type="molecule type" value="Genomic_DNA"/>
</dbReference>
<name>A0A7T0C505_9BACT</name>
<evidence type="ECO:0000313" key="8">
    <source>
        <dbReference type="EMBL" id="QPJ66593.1"/>
    </source>
</evidence>